<dbReference type="CDD" id="cd03801">
    <property type="entry name" value="GT4_PimA-like"/>
    <property type="match status" value="1"/>
</dbReference>
<feature type="domain" description="Glycosyl transferase family 1" evidence="1">
    <location>
        <begin position="173"/>
        <end position="320"/>
    </location>
</feature>
<organism evidence="2 3">
    <name type="scientific">Cerasicoccus arenae</name>
    <dbReference type="NCBI Taxonomy" id="424488"/>
    <lineage>
        <taxon>Bacteria</taxon>
        <taxon>Pseudomonadati</taxon>
        <taxon>Verrucomicrobiota</taxon>
        <taxon>Opitutia</taxon>
        <taxon>Puniceicoccales</taxon>
        <taxon>Cerasicoccaceae</taxon>
        <taxon>Cerasicoccus</taxon>
    </lineage>
</organism>
<evidence type="ECO:0000259" key="1">
    <source>
        <dbReference type="Pfam" id="PF00534"/>
    </source>
</evidence>
<proteinExistence type="predicted"/>
<reference evidence="2" key="2">
    <citation type="submission" date="2020-09" db="EMBL/GenBank/DDBJ databases">
        <authorList>
            <person name="Sun Q."/>
            <person name="Kim S."/>
        </authorList>
    </citation>
    <scope>NUCLEOTIDE SEQUENCE</scope>
    <source>
        <strain evidence="2">KCTC 12870</strain>
    </source>
</reference>
<dbReference type="AlphaFoldDB" id="A0A8J3DI24"/>
<dbReference type="SUPFAM" id="SSF53756">
    <property type="entry name" value="UDP-Glycosyltransferase/glycogen phosphorylase"/>
    <property type="match status" value="1"/>
</dbReference>
<evidence type="ECO:0000313" key="3">
    <source>
        <dbReference type="Proteomes" id="UP000642829"/>
    </source>
</evidence>
<dbReference type="EMBL" id="BMXG01000013">
    <property type="protein sequence ID" value="GHC04832.1"/>
    <property type="molecule type" value="Genomic_DNA"/>
</dbReference>
<sequence>MAGPLMERGHKVSILIQDTEENRLRVQLECPTVHAYYIKAGGVREDLKARIGKVNEIKPDCVWVCGPGIRNFVTKIKGCPEGLVIADHSELLSAIKNRHFFRRAYDYLVETFFASVIQEHVVSSVYLRDNLKRRLRMLGRKVDPFYFPYAFNSKVMLTENSSINKSIVSEHARYRCIVYLGTFSENYGIFDMIRAISEVSKNYSDVRLILMGQGREEERAKILVKELGLEEHVKFAGYVPEELLATYCSLAYAFICPLRDTVQDWARCPSKLYLYLPYRKPIITCKIGEAAQMFKQEDYLYQPGDLKSMARAIGKTLSDEAIPLGVDPSMHTWEARVDAFLDWVSVNHPRLTKV</sequence>
<gene>
    <name evidence="2" type="ORF">GCM10007047_22110</name>
</gene>
<dbReference type="Gene3D" id="3.40.50.2000">
    <property type="entry name" value="Glycogen Phosphorylase B"/>
    <property type="match status" value="2"/>
</dbReference>
<dbReference type="GO" id="GO:0016757">
    <property type="term" value="F:glycosyltransferase activity"/>
    <property type="evidence" value="ECO:0007669"/>
    <property type="project" value="InterPro"/>
</dbReference>
<dbReference type="Pfam" id="PF00534">
    <property type="entry name" value="Glycos_transf_1"/>
    <property type="match status" value="1"/>
</dbReference>
<dbReference type="InterPro" id="IPR001296">
    <property type="entry name" value="Glyco_trans_1"/>
</dbReference>
<reference evidence="2" key="1">
    <citation type="journal article" date="2014" name="Int. J. Syst. Evol. Microbiol.">
        <title>Complete genome sequence of Corynebacterium casei LMG S-19264T (=DSM 44701T), isolated from a smear-ripened cheese.</title>
        <authorList>
            <consortium name="US DOE Joint Genome Institute (JGI-PGF)"/>
            <person name="Walter F."/>
            <person name="Albersmeier A."/>
            <person name="Kalinowski J."/>
            <person name="Ruckert C."/>
        </authorList>
    </citation>
    <scope>NUCLEOTIDE SEQUENCE</scope>
    <source>
        <strain evidence="2">KCTC 12870</strain>
    </source>
</reference>
<protein>
    <recommendedName>
        <fullName evidence="1">Glycosyl transferase family 1 domain-containing protein</fullName>
    </recommendedName>
</protein>
<evidence type="ECO:0000313" key="2">
    <source>
        <dbReference type="EMBL" id="GHC04832.1"/>
    </source>
</evidence>
<comment type="caution">
    <text evidence="2">The sequence shown here is derived from an EMBL/GenBank/DDBJ whole genome shotgun (WGS) entry which is preliminary data.</text>
</comment>
<name>A0A8J3DI24_9BACT</name>
<accession>A0A8J3DI24</accession>
<dbReference type="Proteomes" id="UP000642829">
    <property type="component" value="Unassembled WGS sequence"/>
</dbReference>
<keyword evidence="3" id="KW-1185">Reference proteome</keyword>
<dbReference type="PANTHER" id="PTHR12526">
    <property type="entry name" value="GLYCOSYLTRANSFERASE"/>
    <property type="match status" value="1"/>
</dbReference>